<reference evidence="4" key="1">
    <citation type="journal article" date="2023" name="Mol. Phylogenet. Evol.">
        <title>Genome-scale phylogeny and comparative genomics of the fungal order Sordariales.</title>
        <authorList>
            <person name="Hensen N."/>
            <person name="Bonometti L."/>
            <person name="Westerberg I."/>
            <person name="Brannstrom I.O."/>
            <person name="Guillou S."/>
            <person name="Cros-Aarteil S."/>
            <person name="Calhoun S."/>
            <person name="Haridas S."/>
            <person name="Kuo A."/>
            <person name="Mondo S."/>
            <person name="Pangilinan J."/>
            <person name="Riley R."/>
            <person name="LaButti K."/>
            <person name="Andreopoulos B."/>
            <person name="Lipzen A."/>
            <person name="Chen C."/>
            <person name="Yan M."/>
            <person name="Daum C."/>
            <person name="Ng V."/>
            <person name="Clum A."/>
            <person name="Steindorff A."/>
            <person name="Ohm R.A."/>
            <person name="Martin F."/>
            <person name="Silar P."/>
            <person name="Natvig D.O."/>
            <person name="Lalanne C."/>
            <person name="Gautier V."/>
            <person name="Ament-Velasquez S.L."/>
            <person name="Kruys A."/>
            <person name="Hutchinson M.I."/>
            <person name="Powell A.J."/>
            <person name="Barry K."/>
            <person name="Miller A.N."/>
            <person name="Grigoriev I.V."/>
            <person name="Debuchy R."/>
            <person name="Gladieux P."/>
            <person name="Hiltunen Thoren M."/>
            <person name="Johannesson H."/>
        </authorList>
    </citation>
    <scope>NUCLEOTIDE SEQUENCE</scope>
    <source>
        <strain evidence="4">CBS 955.72</strain>
    </source>
</reference>
<evidence type="ECO:0000259" key="2">
    <source>
        <dbReference type="PROSITE" id="PS50053"/>
    </source>
</evidence>
<organism evidence="4 5">
    <name type="scientific">Lasiosphaeria hispida</name>
    <dbReference type="NCBI Taxonomy" id="260671"/>
    <lineage>
        <taxon>Eukaryota</taxon>
        <taxon>Fungi</taxon>
        <taxon>Dikarya</taxon>
        <taxon>Ascomycota</taxon>
        <taxon>Pezizomycotina</taxon>
        <taxon>Sordariomycetes</taxon>
        <taxon>Sordariomycetidae</taxon>
        <taxon>Sordariales</taxon>
        <taxon>Lasiosphaeriaceae</taxon>
        <taxon>Lasiosphaeria</taxon>
    </lineage>
</organism>
<dbReference type="SUPFAM" id="SSF63491">
    <property type="entry name" value="BAG domain"/>
    <property type="match status" value="1"/>
</dbReference>
<proteinExistence type="predicted"/>
<dbReference type="Pfam" id="PF00240">
    <property type="entry name" value="ubiquitin"/>
    <property type="match status" value="1"/>
</dbReference>
<dbReference type="PROSITE" id="PS51035">
    <property type="entry name" value="BAG"/>
    <property type="match status" value="1"/>
</dbReference>
<dbReference type="InterPro" id="IPR003103">
    <property type="entry name" value="BAG_domain"/>
</dbReference>
<dbReference type="AlphaFoldDB" id="A0AAJ0MHP6"/>
<accession>A0AAJ0MHP6</accession>
<dbReference type="SMART" id="SM00264">
    <property type="entry name" value="BAG"/>
    <property type="match status" value="1"/>
</dbReference>
<evidence type="ECO:0000313" key="4">
    <source>
        <dbReference type="EMBL" id="KAK3359498.1"/>
    </source>
</evidence>
<dbReference type="Pfam" id="PF02179">
    <property type="entry name" value="BAG"/>
    <property type="match status" value="1"/>
</dbReference>
<dbReference type="Gene3D" id="3.10.20.90">
    <property type="entry name" value="Phosphatidylinositol 3-kinase Catalytic Subunit, Chain A, domain 1"/>
    <property type="match status" value="1"/>
</dbReference>
<keyword evidence="5" id="KW-1185">Reference proteome</keyword>
<dbReference type="InterPro" id="IPR036533">
    <property type="entry name" value="BAG_dom_sf"/>
</dbReference>
<dbReference type="PROSITE" id="PS50053">
    <property type="entry name" value="UBIQUITIN_2"/>
    <property type="match status" value="1"/>
</dbReference>
<protein>
    <submittedName>
        <fullName evidence="4">BAG domain-containing protein</fullName>
    </submittedName>
</protein>
<feature type="non-terminal residue" evidence="4">
    <location>
        <position position="1"/>
    </location>
</feature>
<feature type="domain" description="Ubiquitin-like" evidence="2">
    <location>
        <begin position="187"/>
        <end position="244"/>
    </location>
</feature>
<dbReference type="GO" id="GO:0051087">
    <property type="term" value="F:protein-folding chaperone binding"/>
    <property type="evidence" value="ECO:0007669"/>
    <property type="project" value="InterPro"/>
</dbReference>
<dbReference type="SUPFAM" id="SSF54236">
    <property type="entry name" value="Ubiquitin-like"/>
    <property type="match status" value="1"/>
</dbReference>
<gene>
    <name evidence="4" type="ORF">B0T25DRAFT_447091</name>
</gene>
<reference evidence="4" key="2">
    <citation type="submission" date="2023-06" db="EMBL/GenBank/DDBJ databases">
        <authorList>
            <consortium name="Lawrence Berkeley National Laboratory"/>
            <person name="Haridas S."/>
            <person name="Hensen N."/>
            <person name="Bonometti L."/>
            <person name="Westerberg I."/>
            <person name="Brannstrom I.O."/>
            <person name="Guillou S."/>
            <person name="Cros-Aarteil S."/>
            <person name="Calhoun S."/>
            <person name="Kuo A."/>
            <person name="Mondo S."/>
            <person name="Pangilinan J."/>
            <person name="Riley R."/>
            <person name="Labutti K."/>
            <person name="Andreopoulos B."/>
            <person name="Lipzen A."/>
            <person name="Chen C."/>
            <person name="Yanf M."/>
            <person name="Daum C."/>
            <person name="Ng V."/>
            <person name="Clum A."/>
            <person name="Steindorff A."/>
            <person name="Ohm R."/>
            <person name="Martin F."/>
            <person name="Silar P."/>
            <person name="Natvig D."/>
            <person name="Lalanne C."/>
            <person name="Gautier V."/>
            <person name="Ament-Velasquez S.L."/>
            <person name="Kruys A."/>
            <person name="Hutchinson M.I."/>
            <person name="Powell A.J."/>
            <person name="Barry K."/>
            <person name="Miller A.N."/>
            <person name="Grigoriev I.V."/>
            <person name="Debuchy R."/>
            <person name="Gladieux P."/>
            <person name="Thoren M.H."/>
            <person name="Johannesson H."/>
        </authorList>
    </citation>
    <scope>NUCLEOTIDE SEQUENCE</scope>
    <source>
        <strain evidence="4">CBS 955.72</strain>
    </source>
</reference>
<dbReference type="Proteomes" id="UP001275084">
    <property type="component" value="Unassembled WGS sequence"/>
</dbReference>
<dbReference type="CDD" id="cd17039">
    <property type="entry name" value="Ubl_ubiquitin_like"/>
    <property type="match status" value="1"/>
</dbReference>
<name>A0AAJ0MHP6_9PEZI</name>
<dbReference type="InterPro" id="IPR029071">
    <property type="entry name" value="Ubiquitin-like_domsf"/>
</dbReference>
<evidence type="ECO:0000259" key="3">
    <source>
        <dbReference type="PROSITE" id="PS51035"/>
    </source>
</evidence>
<evidence type="ECO:0000256" key="1">
    <source>
        <dbReference type="SAM" id="MobiDB-lite"/>
    </source>
</evidence>
<sequence length="417" mass="45349">VASSLGVLASRGANLANITSLFKLPAPVQTYLDSGLDHLSGVTEYLQSVTGYSPTALYSAAGAILFLAAIPAVAARNSTKSKTRQVKGAKMSRYGWSSRPGLSPFNSTAAQDGIPAVSDDDFSYITSEDLENHTYSAPQSYGHHSHEPAPAFDHRRPEDDVILIKHRGITYPEHFPAYSIGDGKLFVDDVKERVKMIMDLSDRQAKGIRLYYKGRQLKESQVPIRDYNVKNNSEIMVVLGEPGSGSASDSSEEIVVVGREPGYDPPKKSRNKGRGRRRDDQSPRASGSSLGLEVPIDSGRRGTSRVRTQSPSSLSAISGASAAAAVPGGPIEKINSISAHFRAKLLPICLQYTANPPLDPKKREDEHRKISETVMQQVILKLDEVDTGGEEGARARRKELVREVQDVLKSLDEKLKV</sequence>
<dbReference type="Gene3D" id="1.20.58.120">
    <property type="entry name" value="BAG domain"/>
    <property type="match status" value="1"/>
</dbReference>
<comment type="caution">
    <text evidence="4">The sequence shown here is derived from an EMBL/GenBank/DDBJ whole genome shotgun (WGS) entry which is preliminary data.</text>
</comment>
<feature type="domain" description="BAG" evidence="3">
    <location>
        <begin position="350"/>
        <end position="415"/>
    </location>
</feature>
<dbReference type="InterPro" id="IPR000626">
    <property type="entry name" value="Ubiquitin-like_dom"/>
</dbReference>
<evidence type="ECO:0000313" key="5">
    <source>
        <dbReference type="Proteomes" id="UP001275084"/>
    </source>
</evidence>
<dbReference type="EMBL" id="JAUIQD010000002">
    <property type="protein sequence ID" value="KAK3359498.1"/>
    <property type="molecule type" value="Genomic_DNA"/>
</dbReference>
<feature type="region of interest" description="Disordered" evidence="1">
    <location>
        <begin position="240"/>
        <end position="318"/>
    </location>
</feature>